<name>A0ABS6T594_9RHOB</name>
<reference evidence="2 3" key="1">
    <citation type="submission" date="2021-05" db="EMBL/GenBank/DDBJ databases">
        <title>Culturable bacteria isolated from Daya Bay.</title>
        <authorList>
            <person name="Zheng W."/>
            <person name="Yu S."/>
            <person name="Huang Y."/>
        </authorList>
    </citation>
    <scope>NUCLEOTIDE SEQUENCE [LARGE SCALE GENOMIC DNA]</scope>
    <source>
        <strain evidence="2 3">DP4N28-5</strain>
    </source>
</reference>
<evidence type="ECO:0000313" key="2">
    <source>
        <dbReference type="EMBL" id="MBV7380389.1"/>
    </source>
</evidence>
<feature type="transmembrane region" description="Helical" evidence="1">
    <location>
        <begin position="133"/>
        <end position="155"/>
    </location>
</feature>
<dbReference type="EMBL" id="JAHUZE010000004">
    <property type="protein sequence ID" value="MBV7380389.1"/>
    <property type="molecule type" value="Genomic_DNA"/>
</dbReference>
<organism evidence="2 3">
    <name type="scientific">Maritimibacter dapengensis</name>
    <dbReference type="NCBI Taxonomy" id="2836868"/>
    <lineage>
        <taxon>Bacteria</taxon>
        <taxon>Pseudomonadati</taxon>
        <taxon>Pseudomonadota</taxon>
        <taxon>Alphaproteobacteria</taxon>
        <taxon>Rhodobacterales</taxon>
        <taxon>Roseobacteraceae</taxon>
        <taxon>Maritimibacter</taxon>
    </lineage>
</organism>
<keyword evidence="1" id="KW-0812">Transmembrane</keyword>
<dbReference type="Pfam" id="PF09955">
    <property type="entry name" value="DUF2189"/>
    <property type="match status" value="1"/>
</dbReference>
<keyword evidence="3" id="KW-1185">Reference proteome</keyword>
<keyword evidence="1" id="KW-1133">Transmembrane helix</keyword>
<feature type="transmembrane region" description="Helical" evidence="1">
    <location>
        <begin position="66"/>
        <end position="86"/>
    </location>
</feature>
<dbReference type="RefSeq" id="WP_218393597.1">
    <property type="nucleotide sequence ID" value="NZ_JAHUZE010000004.1"/>
</dbReference>
<feature type="transmembrane region" description="Helical" evidence="1">
    <location>
        <begin position="92"/>
        <end position="112"/>
    </location>
</feature>
<keyword evidence="1" id="KW-0472">Membrane</keyword>
<gene>
    <name evidence="2" type="ORF">KJP28_15795</name>
</gene>
<proteinExistence type="predicted"/>
<evidence type="ECO:0000313" key="3">
    <source>
        <dbReference type="Proteomes" id="UP000756530"/>
    </source>
</evidence>
<sequence length="286" mass="29721">MSKTIGNPITVAIGALSSSARSVEKGIETIGSHALTAPHVKRIGLADLARALRLGANDFAALRTDVMFMVVAYPLIGLLIAGLAFNAALAPLLLPMAAGFAILGPVACVGLYEMSKRREAGEDVNWADAFTALSAKVLGPLLTMSAYLLGLFTAWIFAADLIHEVTMGGMMSGGLMAFLSEIVSTQAGWTMLVVGTGVGFVFALIALVTTIVAAPMLVDRPVGLPVAVSTSLRVAARNPVPVLVWGALVALLLAFGVATLFIGLIVVLPILGHATWHLYRAAVSFD</sequence>
<evidence type="ECO:0000256" key="1">
    <source>
        <dbReference type="SAM" id="Phobius"/>
    </source>
</evidence>
<feature type="transmembrane region" description="Helical" evidence="1">
    <location>
        <begin position="242"/>
        <end position="271"/>
    </location>
</feature>
<protein>
    <submittedName>
        <fullName evidence="2">DUF2189 domain-containing protein</fullName>
    </submittedName>
</protein>
<dbReference type="Proteomes" id="UP000756530">
    <property type="component" value="Unassembled WGS sequence"/>
</dbReference>
<accession>A0ABS6T594</accession>
<comment type="caution">
    <text evidence="2">The sequence shown here is derived from an EMBL/GenBank/DDBJ whole genome shotgun (WGS) entry which is preliminary data.</text>
</comment>
<dbReference type="InterPro" id="IPR018692">
    <property type="entry name" value="DUF2189"/>
</dbReference>
<feature type="transmembrane region" description="Helical" evidence="1">
    <location>
        <begin position="161"/>
        <end position="179"/>
    </location>
</feature>
<feature type="transmembrane region" description="Helical" evidence="1">
    <location>
        <begin position="191"/>
        <end position="218"/>
    </location>
</feature>